<reference evidence="2 3" key="1">
    <citation type="submission" date="2023-09" db="EMBL/GenBank/DDBJ databases">
        <title>Novel taxa isolated from Blanes Bay.</title>
        <authorList>
            <person name="Rey-Velasco X."/>
            <person name="Lucena T."/>
        </authorList>
    </citation>
    <scope>NUCLEOTIDE SEQUENCE [LARGE SCALE GENOMIC DNA]</scope>
    <source>
        <strain evidence="2 3">S356</strain>
    </source>
</reference>
<dbReference type="RefSeq" id="WP_349241390.1">
    <property type="nucleotide sequence ID" value="NZ_JAVTTO010000002.1"/>
</dbReference>
<protein>
    <submittedName>
        <fullName evidence="2">Uncharacterized protein</fullName>
    </submittedName>
</protein>
<proteinExistence type="predicted"/>
<keyword evidence="1" id="KW-0812">Transmembrane</keyword>
<feature type="transmembrane region" description="Helical" evidence="1">
    <location>
        <begin position="15"/>
        <end position="35"/>
    </location>
</feature>
<gene>
    <name evidence="2" type="ORF">RQM59_07085</name>
</gene>
<keyword evidence="1" id="KW-0472">Membrane</keyword>
<keyword evidence="1" id="KW-1133">Transmembrane helix</keyword>
<evidence type="ECO:0000313" key="3">
    <source>
        <dbReference type="Proteomes" id="UP001257277"/>
    </source>
</evidence>
<organism evidence="2 3">
    <name type="scientific">Asprobacillus argus</name>
    <dbReference type="NCBI Taxonomy" id="3076534"/>
    <lineage>
        <taxon>Bacteria</taxon>
        <taxon>Pseudomonadati</taxon>
        <taxon>Bacteroidota</taxon>
        <taxon>Flavobacteriia</taxon>
        <taxon>Flavobacteriales</taxon>
        <taxon>Flavobacteriaceae</taxon>
        <taxon>Asprobacillus</taxon>
    </lineage>
</organism>
<name>A0ABU3LEK3_9FLAO</name>
<sequence length="129" mass="15124">MLLPLFFEATLGPEIWALIGVLVGGLLTGLINYLLQRSQFKHNKEMYYLQNTSRENVKDYLIELLNHKKYPERKYVTLRKRIGAYSDDDLRILLTEVGAIKSQAKDGTELWYLKERNDERKNAIKKGYN</sequence>
<keyword evidence="3" id="KW-1185">Reference proteome</keyword>
<evidence type="ECO:0000256" key="1">
    <source>
        <dbReference type="SAM" id="Phobius"/>
    </source>
</evidence>
<dbReference type="EMBL" id="JAVTTO010000002">
    <property type="protein sequence ID" value="MDT7832139.1"/>
    <property type="molecule type" value="Genomic_DNA"/>
</dbReference>
<accession>A0ABU3LEK3</accession>
<comment type="caution">
    <text evidence="2">The sequence shown here is derived from an EMBL/GenBank/DDBJ whole genome shotgun (WGS) entry which is preliminary data.</text>
</comment>
<evidence type="ECO:0000313" key="2">
    <source>
        <dbReference type="EMBL" id="MDT7832139.1"/>
    </source>
</evidence>
<dbReference type="Proteomes" id="UP001257277">
    <property type="component" value="Unassembled WGS sequence"/>
</dbReference>